<name>A0A1J9S349_9PEZI</name>
<evidence type="ECO:0000256" key="5">
    <source>
        <dbReference type="SAM" id="MobiDB-lite"/>
    </source>
</evidence>
<dbReference type="Pfam" id="PF15341">
    <property type="entry name" value="SLX9"/>
    <property type="match status" value="1"/>
</dbReference>
<sequence length="244" mass="26402">MVDAGAQAPARFVTLTPSARRLLPQTFRKLPPRTTIPSHAVPRNTMAPTKGKRASLRAKASKSTTPSNVPASDVAVASGAAVDTPFSSFRVTKKDKREMKHSLLMSKVQKSAAPKKKRRPNKQLVTTLESLADALPDAEDDDGADADGEDGAVEVGQAKIKHKSLKSRPGALKRKQKLERMEQDRFEKNLALMSTGASQAPQGKSLDDTEMGNAPLAAPTANRWSALRNFIESTMEKKKDFVSS</sequence>
<evidence type="ECO:0000256" key="4">
    <source>
        <dbReference type="ARBA" id="ARBA00023242"/>
    </source>
</evidence>
<gene>
    <name evidence="6" type="ORF">BKCO1_2300026</name>
</gene>
<evidence type="ECO:0000256" key="2">
    <source>
        <dbReference type="ARBA" id="ARBA00011022"/>
    </source>
</evidence>
<dbReference type="EMBL" id="MNUE01000023">
    <property type="protein sequence ID" value="OJD34428.1"/>
    <property type="molecule type" value="Genomic_DNA"/>
</dbReference>
<keyword evidence="7" id="KW-1185">Reference proteome</keyword>
<protein>
    <recommendedName>
        <fullName evidence="3">Ribosome biogenesis protein SLX9</fullName>
    </recommendedName>
</protein>
<dbReference type="RefSeq" id="XP_020130688.1">
    <property type="nucleotide sequence ID" value="XM_020272973.1"/>
</dbReference>
<evidence type="ECO:0000313" key="6">
    <source>
        <dbReference type="EMBL" id="OJD34428.1"/>
    </source>
</evidence>
<evidence type="ECO:0000313" key="7">
    <source>
        <dbReference type="Proteomes" id="UP000183809"/>
    </source>
</evidence>
<evidence type="ECO:0000256" key="3">
    <source>
        <dbReference type="ARBA" id="ARBA00021321"/>
    </source>
</evidence>
<proteinExistence type="inferred from homology"/>
<dbReference type="GO" id="GO:0030686">
    <property type="term" value="C:90S preribosome"/>
    <property type="evidence" value="ECO:0007669"/>
    <property type="project" value="InterPro"/>
</dbReference>
<dbReference type="AlphaFoldDB" id="A0A1J9S349"/>
<dbReference type="InterPro" id="IPR028160">
    <property type="entry name" value="Slx9-like"/>
</dbReference>
<organism evidence="6 7">
    <name type="scientific">Diplodia corticola</name>
    <dbReference type="NCBI Taxonomy" id="236234"/>
    <lineage>
        <taxon>Eukaryota</taxon>
        <taxon>Fungi</taxon>
        <taxon>Dikarya</taxon>
        <taxon>Ascomycota</taxon>
        <taxon>Pezizomycotina</taxon>
        <taxon>Dothideomycetes</taxon>
        <taxon>Dothideomycetes incertae sedis</taxon>
        <taxon>Botryosphaeriales</taxon>
        <taxon>Botryosphaeriaceae</taxon>
        <taxon>Diplodia</taxon>
    </lineage>
</organism>
<reference evidence="6 7" key="1">
    <citation type="submission" date="2016-10" db="EMBL/GenBank/DDBJ databases">
        <title>Proteomics and genomics reveal pathogen-plant mechanisms compatible with a hemibiotrophic lifestyle of Diplodia corticola.</title>
        <authorList>
            <person name="Fernandes I."/>
            <person name="De Jonge R."/>
            <person name="Van De Peer Y."/>
            <person name="Devreese B."/>
            <person name="Alves A."/>
            <person name="Esteves A.C."/>
        </authorList>
    </citation>
    <scope>NUCLEOTIDE SEQUENCE [LARGE SCALE GENOMIC DNA]</scope>
    <source>
        <strain evidence="6 7">CBS 112549</strain>
    </source>
</reference>
<comment type="similarity">
    <text evidence="2">Belongs to the SLX9 family.</text>
</comment>
<dbReference type="GO" id="GO:0000462">
    <property type="term" value="P:maturation of SSU-rRNA from tricistronic rRNA transcript (SSU-rRNA, 5.8S rRNA, LSU-rRNA)"/>
    <property type="evidence" value="ECO:0007669"/>
    <property type="project" value="InterPro"/>
</dbReference>
<dbReference type="GeneID" id="31013233"/>
<feature type="compositionally biased region" description="Basic residues" evidence="5">
    <location>
        <begin position="161"/>
        <end position="177"/>
    </location>
</feature>
<dbReference type="GO" id="GO:0030688">
    <property type="term" value="C:preribosome, small subunit precursor"/>
    <property type="evidence" value="ECO:0007669"/>
    <property type="project" value="InterPro"/>
</dbReference>
<comment type="subcellular location">
    <subcellularLocation>
        <location evidence="1">Nucleus</location>
        <location evidence="1">Nucleolus</location>
    </subcellularLocation>
</comment>
<evidence type="ECO:0000256" key="1">
    <source>
        <dbReference type="ARBA" id="ARBA00004604"/>
    </source>
</evidence>
<feature type="region of interest" description="Disordered" evidence="5">
    <location>
        <begin position="30"/>
        <end position="71"/>
    </location>
</feature>
<feature type="compositionally biased region" description="Basic residues" evidence="5">
    <location>
        <begin position="50"/>
        <end position="60"/>
    </location>
</feature>
<accession>A0A1J9S349</accession>
<keyword evidence="4" id="KW-0539">Nucleus</keyword>
<dbReference type="GO" id="GO:0005730">
    <property type="term" value="C:nucleolus"/>
    <property type="evidence" value="ECO:0007669"/>
    <property type="project" value="UniProtKB-SubCell"/>
</dbReference>
<dbReference type="Proteomes" id="UP000183809">
    <property type="component" value="Unassembled WGS sequence"/>
</dbReference>
<feature type="region of interest" description="Disordered" evidence="5">
    <location>
        <begin position="195"/>
        <end position="218"/>
    </location>
</feature>
<dbReference type="OrthoDB" id="5429132at2759"/>
<comment type="caution">
    <text evidence="6">The sequence shown here is derived from an EMBL/GenBank/DDBJ whole genome shotgun (WGS) entry which is preliminary data.</text>
</comment>
<feature type="region of interest" description="Disordered" evidence="5">
    <location>
        <begin position="161"/>
        <end position="182"/>
    </location>
</feature>
<feature type="region of interest" description="Disordered" evidence="5">
    <location>
        <begin position="106"/>
        <end position="126"/>
    </location>
</feature>